<evidence type="ECO:0008006" key="3">
    <source>
        <dbReference type="Google" id="ProtNLM"/>
    </source>
</evidence>
<proteinExistence type="predicted"/>
<sequence length="160" mass="16885">MNKYTIGGLVIMALGIFVFATTQRDTPSVPRKDASASALVVAVPSYDFGDIDIFAGVVNAVYTLKNTGTENITIISGQTSCMCTTAEIGDLSFSMQESSGKTVIIPPGTEKTLTVTFDPLAHGPDGVGRIKREVLLTTNSATTPAVEVMFTAHVVKNELP</sequence>
<dbReference type="EMBL" id="MNVO01000015">
    <property type="protein sequence ID" value="OIO33218.1"/>
    <property type="molecule type" value="Genomic_DNA"/>
</dbReference>
<name>A0A1J4V7T6_9BACT</name>
<evidence type="ECO:0000313" key="2">
    <source>
        <dbReference type="Proteomes" id="UP000183206"/>
    </source>
</evidence>
<comment type="caution">
    <text evidence="1">The sequence shown here is derived from an EMBL/GenBank/DDBJ whole genome shotgun (WGS) entry which is preliminary data.</text>
</comment>
<dbReference type="Proteomes" id="UP000183206">
    <property type="component" value="Unassembled WGS sequence"/>
</dbReference>
<evidence type="ECO:0000313" key="1">
    <source>
        <dbReference type="EMBL" id="OIO33218.1"/>
    </source>
</evidence>
<organism evidence="1 2">
    <name type="scientific">Candidatus Nomurabacteria bacterium CG1_02_47_685</name>
    <dbReference type="NCBI Taxonomy" id="1805282"/>
    <lineage>
        <taxon>Bacteria</taxon>
        <taxon>Candidatus Nomuraibacteriota</taxon>
    </lineage>
</organism>
<accession>A0A1J4V7T6</accession>
<dbReference type="STRING" id="1805282.AUJ44_00855"/>
<dbReference type="Pfam" id="PF07610">
    <property type="entry name" value="DUF1573"/>
    <property type="match status" value="1"/>
</dbReference>
<dbReference type="AlphaFoldDB" id="A0A1J4V7T6"/>
<dbReference type="PANTHER" id="PTHR37833">
    <property type="entry name" value="LIPOPROTEIN-RELATED"/>
    <property type="match status" value="1"/>
</dbReference>
<dbReference type="InterPro" id="IPR013783">
    <property type="entry name" value="Ig-like_fold"/>
</dbReference>
<reference evidence="1 2" key="1">
    <citation type="journal article" date="2016" name="Environ. Microbiol.">
        <title>Genomic resolution of a cold subsurface aquifer community provides metabolic insights for novel microbes adapted to high CO concentrations.</title>
        <authorList>
            <person name="Probst A.J."/>
            <person name="Castelle C.J."/>
            <person name="Singh A."/>
            <person name="Brown C.T."/>
            <person name="Anantharaman K."/>
            <person name="Sharon I."/>
            <person name="Hug L.A."/>
            <person name="Burstein D."/>
            <person name="Emerson J.B."/>
            <person name="Thomas B.C."/>
            <person name="Banfield J.F."/>
        </authorList>
    </citation>
    <scope>NUCLEOTIDE SEQUENCE [LARGE SCALE GENOMIC DNA]</scope>
    <source>
        <strain evidence="1">CG1_02_47_685</strain>
    </source>
</reference>
<gene>
    <name evidence="1" type="ORF">AUJ44_00855</name>
</gene>
<dbReference type="PANTHER" id="PTHR37833:SF1">
    <property type="entry name" value="SIGNAL PEPTIDE PROTEIN"/>
    <property type="match status" value="1"/>
</dbReference>
<protein>
    <recommendedName>
        <fullName evidence="3">DUF1573 domain-containing protein</fullName>
    </recommendedName>
</protein>
<dbReference type="InterPro" id="IPR011467">
    <property type="entry name" value="DUF1573"/>
</dbReference>
<dbReference type="Gene3D" id="2.60.40.10">
    <property type="entry name" value="Immunoglobulins"/>
    <property type="match status" value="1"/>
</dbReference>